<evidence type="ECO:0000313" key="1">
    <source>
        <dbReference type="EMBL" id="MWG36545.1"/>
    </source>
</evidence>
<reference evidence="1 2" key="1">
    <citation type="submission" date="2019-12" db="EMBL/GenBank/DDBJ databases">
        <title>Halocatena pleomorpha gen. nov. sp. nov., an extremely halophilic archaeon of family Halobacteriaceae isolated from saltpan soil.</title>
        <authorList>
            <person name="Pal Y."/>
            <person name="Verma A."/>
            <person name="Krishnamurthi S."/>
            <person name="Kumar P."/>
        </authorList>
    </citation>
    <scope>NUCLEOTIDE SEQUENCE [LARGE SCALE GENOMIC DNA]</scope>
    <source>
        <strain evidence="1 2">JCM 16495</strain>
    </source>
</reference>
<evidence type="ECO:0008006" key="3">
    <source>
        <dbReference type="Google" id="ProtNLM"/>
    </source>
</evidence>
<name>A0A6B0GWM3_9EURY</name>
<dbReference type="EMBL" id="WSZK01000036">
    <property type="protein sequence ID" value="MWG36545.1"/>
    <property type="molecule type" value="Genomic_DNA"/>
</dbReference>
<proteinExistence type="predicted"/>
<dbReference type="AlphaFoldDB" id="A0A6B0GWM3"/>
<keyword evidence="2" id="KW-1185">Reference proteome</keyword>
<evidence type="ECO:0000313" key="2">
    <source>
        <dbReference type="Proteomes" id="UP000451471"/>
    </source>
</evidence>
<dbReference type="Proteomes" id="UP000451471">
    <property type="component" value="Unassembled WGS sequence"/>
</dbReference>
<protein>
    <recommendedName>
        <fullName evidence="3">CHAT domain-containing protein</fullName>
    </recommendedName>
</protein>
<comment type="caution">
    <text evidence="1">The sequence shown here is derived from an EMBL/GenBank/DDBJ whole genome shotgun (WGS) entry which is preliminary data.</text>
</comment>
<sequence length="695" mass="74582">MRPADRPREPTAELVCPGARSELRLHDVAEGVRALLGADGATSCIEHTTAWCPYPLDSGWRVDTGRLSVPKPVEVVIRTGAGDPLTQVTHRERFDAEAGEYVLQVQSLGIVCYLHVTGTLTTVFEDGARIIHTSADHIDIGLRSLHERPHATVETSAHPRDLMRALSCFGSALKTTSPERSWPTLRGFPPALDVVDAERHFNAPEGLERTSRPIHLTVPEERRYVLPVASLAYYLDAPVTPGDPALHVGAESIPIRGPVDETVVDDVAHARFESGCRRLLEQVFTLDCHVRSAGQFPALLAGHDAVADLLSPDPETLYAADRVQRLDAYLGVDYEALADTGAIPQWKLTADLAPHAEHVPYLPFGVYDLGHVRTVELPADGEARPSHSASGHVPIVTPPPVESIEHAWLGPGIPLGASTPTPAACRRQLDPVGDGPVEIAVIVNDESMAAERSVGDIYEVRDLLAMDVTVHEGLTVAETRAVLEADRSLVHFVGHVTDEGLQCRDGSLDARTLDTLGARAFILNACRSYQQGRALLDAGAVGGLVTLASVANDSATRIGIQAARLLTAGFSLAGALAVLRETLATATQYSIVGDGNATIATTEGATPHSITLTRSGDAFDMTFYGYPTRKWPLGTTHSPNIGTSPPRCLNAGRITSITVTAEELTEYFGLSGNIPVRYNGQLEWAHDLGTQLSER</sequence>
<dbReference type="OrthoDB" id="269729at2157"/>
<accession>A0A6B0GWM3</accession>
<dbReference type="RefSeq" id="WP_158206198.1">
    <property type="nucleotide sequence ID" value="NZ_WSZK01000036.1"/>
</dbReference>
<gene>
    <name evidence="1" type="ORF">GQS65_18980</name>
</gene>
<organism evidence="1 2">
    <name type="scientific">Halomarina oriensis</name>
    <dbReference type="NCBI Taxonomy" id="671145"/>
    <lineage>
        <taxon>Archaea</taxon>
        <taxon>Methanobacteriati</taxon>
        <taxon>Methanobacteriota</taxon>
        <taxon>Stenosarchaea group</taxon>
        <taxon>Halobacteria</taxon>
        <taxon>Halobacteriales</taxon>
        <taxon>Natronomonadaceae</taxon>
        <taxon>Halomarina</taxon>
    </lineage>
</organism>